<dbReference type="SMART" id="SM00360">
    <property type="entry name" value="RRM"/>
    <property type="match status" value="1"/>
</dbReference>
<evidence type="ECO:0000313" key="11">
    <source>
        <dbReference type="EnsemblPlants" id="PGSC0003DMT400057108"/>
    </source>
</evidence>
<keyword evidence="8" id="KW-0472">Membrane</keyword>
<dbReference type="Proteomes" id="UP000011115">
    <property type="component" value="Unassembled WGS sequence"/>
</dbReference>
<dbReference type="OMA" id="YPSDYCY"/>
<dbReference type="OrthoDB" id="1914176at2759"/>
<dbReference type="InterPro" id="IPR056276">
    <property type="entry name" value="AtC3H46-like_PABC-like"/>
</dbReference>
<feature type="compositionally biased region" description="Basic and acidic residues" evidence="7">
    <location>
        <begin position="524"/>
        <end position="540"/>
    </location>
</feature>
<dbReference type="InterPro" id="IPR036855">
    <property type="entry name" value="Znf_CCCH_sf"/>
</dbReference>
<dbReference type="AlphaFoldDB" id="M1C0F0"/>
<dbReference type="Gene3D" id="4.10.1000.10">
    <property type="entry name" value="Zinc finger, CCCH-type"/>
    <property type="match status" value="1"/>
</dbReference>
<dbReference type="InterPro" id="IPR000571">
    <property type="entry name" value="Znf_CCCH"/>
</dbReference>
<dbReference type="InterPro" id="IPR025605">
    <property type="entry name" value="OST-HTH/LOTUS_dom"/>
</dbReference>
<dbReference type="EnsemblPlants" id="PGSC0003DMT400057108">
    <property type="protein sequence ID" value="PGSC0003DMT400057108"/>
    <property type="gene ID" value="PGSC0003DMG400022185"/>
</dbReference>
<keyword evidence="2 6" id="KW-0863">Zinc-finger</keyword>
<dbReference type="InterPro" id="IPR035979">
    <property type="entry name" value="RBD_domain_sf"/>
</dbReference>
<dbReference type="Gramene" id="PGSC0003DMT400057108">
    <property type="protein sequence ID" value="PGSC0003DMT400057108"/>
    <property type="gene ID" value="PGSC0003DMG400022185"/>
</dbReference>
<evidence type="ECO:0000256" key="8">
    <source>
        <dbReference type="SAM" id="Phobius"/>
    </source>
</evidence>
<evidence type="ECO:0000256" key="5">
    <source>
        <dbReference type="ARBA" id="ARBA00023125"/>
    </source>
</evidence>
<dbReference type="PANTHER" id="PTHR24009">
    <property type="entry name" value="RNA-BINDING (RRM/RBD/RNP MOTIFS)"/>
    <property type="match status" value="1"/>
</dbReference>
<keyword evidence="1 6" id="KW-0479">Metal-binding</keyword>
<dbReference type="ExpressionAtlas" id="M1C0F0">
    <property type="expression patterns" value="baseline"/>
</dbReference>
<evidence type="ECO:0000313" key="12">
    <source>
        <dbReference type="Proteomes" id="UP000011115"/>
    </source>
</evidence>
<keyword evidence="8" id="KW-0812">Transmembrane</keyword>
<dbReference type="PROSITE" id="PS51644">
    <property type="entry name" value="HTH_OST"/>
    <property type="match status" value="1"/>
</dbReference>
<feature type="domain" description="C3H1-type" evidence="9">
    <location>
        <begin position="162"/>
        <end position="189"/>
    </location>
</feature>
<feature type="zinc finger region" description="C3H1-type" evidence="6">
    <location>
        <begin position="162"/>
        <end position="189"/>
    </location>
</feature>
<gene>
    <name evidence="11" type="primary">LOC102595521</name>
</gene>
<dbReference type="SUPFAM" id="SSF54928">
    <property type="entry name" value="RNA-binding domain, RBD"/>
    <property type="match status" value="1"/>
</dbReference>
<feature type="region of interest" description="Disordered" evidence="7">
    <location>
        <begin position="511"/>
        <end position="549"/>
    </location>
</feature>
<dbReference type="SUPFAM" id="SSF90229">
    <property type="entry name" value="CCCH zinc finger"/>
    <property type="match status" value="1"/>
</dbReference>
<dbReference type="Gene3D" id="3.30.70.330">
    <property type="match status" value="1"/>
</dbReference>
<keyword evidence="5" id="KW-0238">DNA-binding</keyword>
<keyword evidence="4" id="KW-0694">RNA-binding</keyword>
<accession>M1C0F0</accession>
<keyword evidence="3 6" id="KW-0862">Zinc</keyword>
<evidence type="ECO:0000256" key="7">
    <source>
        <dbReference type="SAM" id="MobiDB-lite"/>
    </source>
</evidence>
<organism evidence="11 12">
    <name type="scientific">Solanum tuberosum</name>
    <name type="common">Potato</name>
    <dbReference type="NCBI Taxonomy" id="4113"/>
    <lineage>
        <taxon>Eukaryota</taxon>
        <taxon>Viridiplantae</taxon>
        <taxon>Streptophyta</taxon>
        <taxon>Embryophyta</taxon>
        <taxon>Tracheophyta</taxon>
        <taxon>Spermatophyta</taxon>
        <taxon>Magnoliopsida</taxon>
        <taxon>eudicotyledons</taxon>
        <taxon>Gunneridae</taxon>
        <taxon>Pentapetalae</taxon>
        <taxon>asterids</taxon>
        <taxon>lamiids</taxon>
        <taxon>Solanales</taxon>
        <taxon>Solanaceae</taxon>
        <taxon>Solanoideae</taxon>
        <taxon>Solaneae</taxon>
        <taxon>Solanum</taxon>
    </lineage>
</organism>
<evidence type="ECO:0000259" key="9">
    <source>
        <dbReference type="PROSITE" id="PS50103"/>
    </source>
</evidence>
<evidence type="ECO:0000256" key="3">
    <source>
        <dbReference type="ARBA" id="ARBA00022833"/>
    </source>
</evidence>
<dbReference type="GO" id="GO:0008270">
    <property type="term" value="F:zinc ion binding"/>
    <property type="evidence" value="ECO:0007669"/>
    <property type="project" value="UniProtKB-KW"/>
</dbReference>
<evidence type="ECO:0000256" key="1">
    <source>
        <dbReference type="ARBA" id="ARBA00022723"/>
    </source>
</evidence>
<dbReference type="PANTHER" id="PTHR24009:SF42">
    <property type="entry name" value="ZINC FINGER CCCH DOMAIN-CONTAINING PROTEIN 18-LIKE ISOFORM X1"/>
    <property type="match status" value="1"/>
</dbReference>
<keyword evidence="8" id="KW-1133">Transmembrane helix</keyword>
<sequence length="562" mass="64849">MDPSEAKKRVYEKVMKFEPEKVAREIIGYIFLQDYPEQEMIRLALGPDTLIRNVIQEAKDTFDVNSTPVFRSPSMTAVNIVDPALRFANFSSSYPVSAPRCKPQLSDEHSYLAEILYSSNEPPQQFHPLEEKMYFENLNYPSDYCYPEAPLIRRYRNSPSSFKFPKPCHYFNKGFCRNGDSCRYFHGPFPESYPLTINPNLCENGDEDEVLSPGSLEKLELEITELLKEKNGNPVSIASLPMMYYGKYGRTLQAEGYLTESQRNGKAGYNLTKLLARLKFVHLIERPHGQHSVVLAQDAAKYMDPHGVRSDPGPIVSDSRQIYLTFPAESTFTEEDVSAYFEYATQHVMFFMCFAFYLAFNTSLIIFLLYVCSTFGPVQDVRMPCQQKRMFGFVTFFSTDTVKMVLSTGNPHYVCGARVLVKPYREKSKLSERKHQERLESSIFYHFDSRLQEKFKSPRMLRKHLMEEQFLEHEARRLAQLQLSQKRMATLPYFVPPMDEFNISQPEHSSHLLDVRNNGSPDEDNSKNSDESHYADDDSNQRINLPDSPFASRVASSIAEFL</sequence>
<protein>
    <submittedName>
        <fullName evidence="11">RNA binding protein</fullName>
    </submittedName>
</protein>
<dbReference type="InParanoid" id="M1C0F0"/>
<feature type="transmembrane region" description="Helical" evidence="8">
    <location>
        <begin position="348"/>
        <end position="372"/>
    </location>
</feature>
<name>M1C0F0_SOLTU</name>
<dbReference type="PaxDb" id="4113-PGSC0003DMT400057108"/>
<dbReference type="Pfam" id="PF23182">
    <property type="entry name" value="PABC_AtC3H46"/>
    <property type="match status" value="1"/>
</dbReference>
<proteinExistence type="predicted"/>
<dbReference type="InterPro" id="IPR000504">
    <property type="entry name" value="RRM_dom"/>
</dbReference>
<dbReference type="GO" id="GO:0003723">
    <property type="term" value="F:RNA binding"/>
    <property type="evidence" value="ECO:0007669"/>
    <property type="project" value="UniProtKB-KW"/>
</dbReference>
<reference evidence="11" key="2">
    <citation type="submission" date="2015-06" db="UniProtKB">
        <authorList>
            <consortium name="EnsemblPlants"/>
        </authorList>
    </citation>
    <scope>IDENTIFICATION</scope>
    <source>
        <strain evidence="11">DM1-3 516 R44</strain>
    </source>
</reference>
<evidence type="ECO:0000256" key="6">
    <source>
        <dbReference type="PROSITE-ProRule" id="PRU00723"/>
    </source>
</evidence>
<evidence type="ECO:0000256" key="2">
    <source>
        <dbReference type="ARBA" id="ARBA00022771"/>
    </source>
</evidence>
<dbReference type="InterPro" id="IPR012677">
    <property type="entry name" value="Nucleotide-bd_a/b_plait_sf"/>
</dbReference>
<keyword evidence="12" id="KW-1185">Reference proteome</keyword>
<feature type="domain" description="HTH OST-type" evidence="10">
    <location>
        <begin position="215"/>
        <end position="298"/>
    </location>
</feature>
<dbReference type="eggNOG" id="ENOG502QS3A">
    <property type="taxonomic scope" value="Eukaryota"/>
</dbReference>
<dbReference type="STRING" id="4113.M1C0F0"/>
<evidence type="ECO:0000256" key="4">
    <source>
        <dbReference type="ARBA" id="ARBA00022884"/>
    </source>
</evidence>
<dbReference type="PROSITE" id="PS50103">
    <property type="entry name" value="ZF_C3H1"/>
    <property type="match status" value="1"/>
</dbReference>
<reference evidence="12" key="1">
    <citation type="journal article" date="2011" name="Nature">
        <title>Genome sequence and analysis of the tuber crop potato.</title>
        <authorList>
            <consortium name="The Potato Genome Sequencing Consortium"/>
        </authorList>
    </citation>
    <scope>NUCLEOTIDE SEQUENCE [LARGE SCALE GENOMIC DNA]</scope>
    <source>
        <strain evidence="12">cv. DM1-3 516 R44</strain>
    </source>
</reference>
<dbReference type="GO" id="GO:0003677">
    <property type="term" value="F:DNA binding"/>
    <property type="evidence" value="ECO:0007669"/>
    <property type="project" value="UniProtKB-KW"/>
</dbReference>
<evidence type="ECO:0000259" key="10">
    <source>
        <dbReference type="PROSITE" id="PS51644"/>
    </source>
</evidence>